<dbReference type="GO" id="GO:0003723">
    <property type="term" value="F:RNA binding"/>
    <property type="evidence" value="ECO:0007669"/>
    <property type="project" value="InterPro"/>
</dbReference>
<keyword evidence="1" id="KW-0597">Phosphoprotein</keyword>
<name>A0A2S2CL35_9PROT</name>
<feature type="domain" description="ANTAR" evidence="3">
    <location>
        <begin position="187"/>
        <end position="248"/>
    </location>
</feature>
<dbReference type="Proteomes" id="UP000245629">
    <property type="component" value="Chromosome 1"/>
</dbReference>
<dbReference type="SMART" id="SM01012">
    <property type="entry name" value="ANTAR"/>
    <property type="match status" value="1"/>
</dbReference>
<feature type="modified residue" description="4-aspartylphosphate" evidence="1">
    <location>
        <position position="117"/>
    </location>
</feature>
<dbReference type="Gene3D" id="1.10.10.10">
    <property type="entry name" value="Winged helix-like DNA-binding domain superfamily/Winged helix DNA-binding domain"/>
    <property type="match status" value="1"/>
</dbReference>
<accession>A0A2S2CL35</accession>
<dbReference type="GO" id="GO:0000160">
    <property type="term" value="P:phosphorelay signal transduction system"/>
    <property type="evidence" value="ECO:0007669"/>
    <property type="project" value="InterPro"/>
</dbReference>
<sequence>MSSSWACCFNGQYFHRRSSRARVRSRDSVGSRCGSHLASHPLVHRLGPLGRSRGDAANEAAKGAPVRVLVVDDDADRASVVEASLREAGAEIAAVIGVEADLRAAIGRHRPDLIIVDLASPYRDYLEDLMTINQESPRPIALLVGEEDRTLMASAVRAGVSLYAVDGLSAKLVRSITETVLGQFRRYEQLNEELARSRAALNDRKVIERAKGLLMAHRDFTEDQAYKMLRKMAMDQNKRLVDVAEAVLNMADLLKRT</sequence>
<evidence type="ECO:0000256" key="1">
    <source>
        <dbReference type="PROSITE-ProRule" id="PRU00169"/>
    </source>
</evidence>
<evidence type="ECO:0000259" key="2">
    <source>
        <dbReference type="PROSITE" id="PS50110"/>
    </source>
</evidence>
<dbReference type="PROSITE" id="PS50110">
    <property type="entry name" value="RESPONSE_REGULATORY"/>
    <property type="match status" value="1"/>
</dbReference>
<dbReference type="InterPro" id="IPR011006">
    <property type="entry name" value="CheY-like_superfamily"/>
</dbReference>
<feature type="domain" description="Response regulatory" evidence="2">
    <location>
        <begin position="67"/>
        <end position="181"/>
    </location>
</feature>
<organism evidence="4 5">
    <name type="scientific">Azospirillum thermophilum</name>
    <dbReference type="NCBI Taxonomy" id="2202148"/>
    <lineage>
        <taxon>Bacteria</taxon>
        <taxon>Pseudomonadati</taxon>
        <taxon>Pseudomonadota</taxon>
        <taxon>Alphaproteobacteria</taxon>
        <taxon>Rhodospirillales</taxon>
        <taxon>Azospirillaceae</taxon>
        <taxon>Azospirillum</taxon>
    </lineage>
</organism>
<dbReference type="EMBL" id="CP029352">
    <property type="protein sequence ID" value="AWK85204.1"/>
    <property type="molecule type" value="Genomic_DNA"/>
</dbReference>
<dbReference type="Gene3D" id="3.40.50.2300">
    <property type="match status" value="1"/>
</dbReference>
<evidence type="ECO:0000313" key="5">
    <source>
        <dbReference type="Proteomes" id="UP000245629"/>
    </source>
</evidence>
<dbReference type="InterPro" id="IPR001789">
    <property type="entry name" value="Sig_transdc_resp-reg_receiver"/>
</dbReference>
<reference evidence="5" key="1">
    <citation type="submission" date="2018-05" db="EMBL/GenBank/DDBJ databases">
        <title>Azospirillum thermophila sp. nov., a novel isolated from hot spring.</title>
        <authorList>
            <person name="Zhao Z."/>
        </authorList>
    </citation>
    <scope>NUCLEOTIDE SEQUENCE [LARGE SCALE GENOMIC DNA]</scope>
    <source>
        <strain evidence="5">CFH 70021</strain>
    </source>
</reference>
<gene>
    <name evidence="4" type="ORF">DEW08_02510</name>
</gene>
<dbReference type="PROSITE" id="PS50921">
    <property type="entry name" value="ANTAR"/>
    <property type="match status" value="1"/>
</dbReference>
<dbReference type="InterPro" id="IPR005561">
    <property type="entry name" value="ANTAR"/>
</dbReference>
<dbReference type="OrthoDB" id="9795002at2"/>
<dbReference type="AlphaFoldDB" id="A0A2S2CL35"/>
<evidence type="ECO:0000259" key="3">
    <source>
        <dbReference type="PROSITE" id="PS50921"/>
    </source>
</evidence>
<evidence type="ECO:0000313" key="4">
    <source>
        <dbReference type="EMBL" id="AWK85204.1"/>
    </source>
</evidence>
<dbReference type="InterPro" id="IPR036388">
    <property type="entry name" value="WH-like_DNA-bd_sf"/>
</dbReference>
<proteinExistence type="predicted"/>
<keyword evidence="5" id="KW-1185">Reference proteome</keyword>
<protein>
    <recommendedName>
        <fullName evidence="6">ANTAR domain-containing protein</fullName>
    </recommendedName>
</protein>
<dbReference type="Pfam" id="PF00072">
    <property type="entry name" value="Response_reg"/>
    <property type="match status" value="1"/>
</dbReference>
<dbReference type="SUPFAM" id="SSF52172">
    <property type="entry name" value="CheY-like"/>
    <property type="match status" value="1"/>
</dbReference>
<evidence type="ECO:0008006" key="6">
    <source>
        <dbReference type="Google" id="ProtNLM"/>
    </source>
</evidence>
<dbReference type="KEGG" id="azz:DEW08_02510"/>
<dbReference type="Pfam" id="PF03861">
    <property type="entry name" value="ANTAR"/>
    <property type="match status" value="1"/>
</dbReference>